<keyword evidence="8" id="KW-1185">Reference proteome</keyword>
<accession>A0ABX3PH85</accession>
<dbReference type="InterPro" id="IPR009081">
    <property type="entry name" value="PP-bd_ACP"/>
</dbReference>
<name>A0ABX3PH85_9HYPH</name>
<dbReference type="Gene3D" id="2.30.38.10">
    <property type="entry name" value="Luciferase, Domain 3"/>
    <property type="match status" value="1"/>
</dbReference>
<dbReference type="InterPro" id="IPR001242">
    <property type="entry name" value="Condensation_dom"/>
</dbReference>
<dbReference type="Gene3D" id="3.30.300.30">
    <property type="match status" value="2"/>
</dbReference>
<dbReference type="Gene3D" id="3.30.559.10">
    <property type="entry name" value="Chloramphenicol acetyltransferase-like domain"/>
    <property type="match status" value="2"/>
</dbReference>
<dbReference type="Gene3D" id="3.30.559.30">
    <property type="entry name" value="Nonribosomal peptide synthetase, condensation domain"/>
    <property type="match status" value="2"/>
</dbReference>
<keyword evidence="2" id="KW-0596">Phosphopantetheine</keyword>
<reference evidence="7 8" key="1">
    <citation type="journal article" date="2017" name="Antonie Van Leeuwenhoek">
        <title>Rhizobium rhizosphaerae sp. nov., a novel species isolated from rice rhizosphere.</title>
        <authorList>
            <person name="Zhao J.J."/>
            <person name="Zhang J."/>
            <person name="Zhang R.J."/>
            <person name="Zhang C.W."/>
            <person name="Yin H.Q."/>
            <person name="Zhang X.X."/>
        </authorList>
    </citation>
    <scope>NUCLEOTIDE SEQUENCE [LARGE SCALE GENOMIC DNA]</scope>
    <source>
        <strain evidence="7 8">RD15</strain>
    </source>
</reference>
<dbReference type="InterPro" id="IPR000873">
    <property type="entry name" value="AMP-dep_synth/lig_dom"/>
</dbReference>
<dbReference type="InterPro" id="IPR045851">
    <property type="entry name" value="AMP-bd_C_sf"/>
</dbReference>
<dbReference type="Pfam" id="PF13193">
    <property type="entry name" value="AMP-binding_C"/>
    <property type="match status" value="2"/>
</dbReference>
<dbReference type="PROSITE" id="PS50075">
    <property type="entry name" value="CARRIER"/>
    <property type="match status" value="2"/>
</dbReference>
<dbReference type="NCBIfam" id="NF003417">
    <property type="entry name" value="PRK04813.1"/>
    <property type="match status" value="2"/>
</dbReference>
<dbReference type="InterPro" id="IPR025110">
    <property type="entry name" value="AMP-bd_C"/>
</dbReference>
<feature type="domain" description="Carrier" evidence="6">
    <location>
        <begin position="1006"/>
        <end position="1080"/>
    </location>
</feature>
<comment type="caution">
    <text evidence="7">The sequence shown here is derived from an EMBL/GenBank/DDBJ whole genome shotgun (WGS) entry which is preliminary data.</text>
</comment>
<sequence length="2183" mass="238626">MAGLRARVASLPKTERETLRRQLEARGIAWERVAPPEDGTREALKRLPLTPGQRHFWVQQRLYPESSAYHVAYRWRLKGPLDVEALARSLDHVVARHAPLRTAFPLKEGEPWQQVQDAAPLVLAWDDVSGSEAALEAAAAAVAIRPFDLTSAPLMRAHLLRLDDHDHVLAITFHHIIADGWSRGVFLRDLTRCYRALQAGVPPDLPPLTLDYGDHVRARQAWLESPARARARRFWQGRLSGLKVMDLPSDRSRSLSMDMTGATVTRTLPLARSGQVEALAARLGTTAFGILAAGFLLLLHRYSGQRDLAVCVPVAGRGPSEADLIGLFTNTVVLRAEIDPRLTFVEWVARVQERFSDALDHQDFPFPLLAEALGMERDARQSPLTQIMFQHQSGFYREQNAQVVDFGVAGLSVQQEPAPLREAKVDLSWTVMEREAGLFLNIEYRTALFDAWRIERMALHFETLLGSILQAPETLLPALAYLPADERDALIAEGTPAHRPLPEITVDQAIAEVAARHPEAEALVAVDGVWTYGALMQAVDRLAQRLLRLPDPVRPGDRVAVSLPGRGQSVIAFLAILKAGAVYVPLDPDHPAERVAAVLADSGVTMVLTNQPHLYPGRAHLDPACLRPDAGHAVLPSSNPAGIAYLLYTSGSTGRPNGVPIDHLSLYNHLRAMADCLALMPGHRMLAITTPTFDISILEMLLPLFVGATTVLHGQDLLLAPQRLAGLLAEQRISHMQATPAYWRMLLDSGWEGSPDLTALCGGEALDAPLAGRLLARTGTLWNVYGPTEATIWASARRVTLKDAESGRVPVGGLIDNTHLHILDAYLEPLPRGIAGDLYIGGACLSPGYWNRPALTASRFLPNPFYDPDHPAPRLYRTGDAALRGEGDAIEFLGRTDFQVKLRGYRIEIGEIEDKLLRESMVEQAIVTLDEAHERLVAYVLVKDAQQDAQDCERRLRQALTAQLPRYMVPTAIVLMDAFPLNVNGKIDRKRLPVPQVSGIGEAAVPARTAGEAKLLAIWKAALRRDDFGVEDNFFDLGGDSIIGVQIVARAEQAGLRLAPTQIFELQTVAAQAAAATRIDSLHNAGDGRSAEPATEAPPAAPRLRSPEEEVDALAQDAPPPADTLAMTPMQAGLLLHSLMAPESGTYFEQCWCVLDGPLDEAAFRAAWQRVMARHEMLRAACRWQDREEPLLVIPAHAEPEWQEADWRALDGDSQTRRFETFLEADRRRGFALDRAPLMRFALMRLSETRRRFVWSFHHLLMDGWCTALILDEVLRTYRGQALPPPPPSYRRYLDWRARQDRGAAEAYWRAALADPPPPSFPWSAEVSAEPASVEIRTSLDPAAAERLRAMARRERLTLATALQGAWALLLSRYGGTRDVIFGTVLSGRPAELADAERMVGLFLQAVPVRLRLRPAEKAADWLRALQAEHPQRARHGHVALSEIQRGTTLFETLLIVENLPLSLLEAVMDPGEGLSIAETGSYERTHYPLSLRVFPGEAVTFALTLDPSRIAPAAARRVLDHYATLLSRLAQDAHQPLGAIDMLAPPEHRALIAAGRGPERGATEPIPARIFAHRAERPDSTAILFQGREGAEELSYRALAARVDALAGGLQARGIGHGAVVAVCLERGPDLVAALLAVLRCGAAYLPVDPDYPAERIRSMIADSGAVLVLTDRQSSSVPCDAPLLRVEDAAATDAAFSPVALRGDDLAYLLYTSGSTGRPKGVAITHAALANFIAAMLERPGIDAEDRLLALTTIGFDIAGLELYAPLVAGGTVILADAAINRDGRRLAELVVAVRPTVMQATPAGWRMLIEAGWAGDPQLRLLCGGEGLDSRLAAALMARGRALWNLYGPTETTIWSAALKVEPSMLSGALVPIGGAIDRTVLQVLDPEGRPVPEGAAGELHIGGAGLSPGYWRRPGLTAESFVPNPFRQGPEDGLHLYRTGDRVRRRTDGLFDFLGRIDNQIKLRGYRIEPGEIEARLAAHPLVAQAVVLVEEQGAGPQLVAYLRWRQRVDAEPALVLRDHLAAALPAHMIPAAYVALAAFPLTPNGKVDRRALPALRPAQSRPPAPQVLDEPAASLAEIWRQLLKVDHVALSDNFFSLGGHSLLLMSLQTMVRERLDLSVDITAFFRFPTLESMADHLAGIATGRAEAKTEDRGRSKRAGRDRLGERRQLRSHPVAADR</sequence>
<keyword evidence="4" id="KW-0479">Metal-binding</keyword>
<dbReference type="PROSITE" id="PS00012">
    <property type="entry name" value="PHOSPHOPANTETHEINE"/>
    <property type="match status" value="1"/>
</dbReference>
<dbReference type="Proteomes" id="UP000192652">
    <property type="component" value="Unassembled WGS sequence"/>
</dbReference>
<organism evidence="7 8">
    <name type="scientific">Xaviernesmea rhizosphaerae</name>
    <dbReference type="NCBI Taxonomy" id="1672749"/>
    <lineage>
        <taxon>Bacteria</taxon>
        <taxon>Pseudomonadati</taxon>
        <taxon>Pseudomonadota</taxon>
        <taxon>Alphaproteobacteria</taxon>
        <taxon>Hyphomicrobiales</taxon>
        <taxon>Rhizobiaceae</taxon>
        <taxon>Rhizobium/Agrobacterium group</taxon>
        <taxon>Xaviernesmea</taxon>
    </lineage>
</organism>
<dbReference type="SUPFAM" id="SSF56801">
    <property type="entry name" value="Acetyl-CoA synthetase-like"/>
    <property type="match status" value="2"/>
</dbReference>
<gene>
    <name evidence="7" type="ORF">BTR14_05880</name>
</gene>
<evidence type="ECO:0000256" key="2">
    <source>
        <dbReference type="ARBA" id="ARBA00022450"/>
    </source>
</evidence>
<dbReference type="Gene3D" id="3.40.50.12780">
    <property type="entry name" value="N-terminal domain of ligase-like"/>
    <property type="match status" value="1"/>
</dbReference>
<evidence type="ECO:0000313" key="7">
    <source>
        <dbReference type="EMBL" id="OQP87460.1"/>
    </source>
</evidence>
<evidence type="ECO:0000256" key="3">
    <source>
        <dbReference type="ARBA" id="ARBA00022553"/>
    </source>
</evidence>
<dbReference type="Gene3D" id="1.10.1200.10">
    <property type="entry name" value="ACP-like"/>
    <property type="match status" value="2"/>
</dbReference>
<dbReference type="InterPro" id="IPR020806">
    <property type="entry name" value="PKS_PP-bd"/>
</dbReference>
<evidence type="ECO:0000313" key="8">
    <source>
        <dbReference type="Proteomes" id="UP000192652"/>
    </source>
</evidence>
<dbReference type="Pfam" id="PF00501">
    <property type="entry name" value="AMP-binding"/>
    <property type="match status" value="2"/>
</dbReference>
<dbReference type="PANTHER" id="PTHR45527">
    <property type="entry name" value="NONRIBOSOMAL PEPTIDE SYNTHETASE"/>
    <property type="match status" value="1"/>
</dbReference>
<dbReference type="PANTHER" id="PTHR45527:SF1">
    <property type="entry name" value="FATTY ACID SYNTHASE"/>
    <property type="match status" value="1"/>
</dbReference>
<dbReference type="CDD" id="cd19543">
    <property type="entry name" value="DCL_NRPS"/>
    <property type="match status" value="1"/>
</dbReference>
<evidence type="ECO:0000256" key="1">
    <source>
        <dbReference type="ARBA" id="ARBA00001957"/>
    </source>
</evidence>
<feature type="domain" description="Carrier" evidence="6">
    <location>
        <begin position="2071"/>
        <end position="2146"/>
    </location>
</feature>
<protein>
    <submittedName>
        <fullName evidence="7">Peptide synthetase</fullName>
    </submittedName>
</protein>
<evidence type="ECO:0000259" key="6">
    <source>
        <dbReference type="PROSITE" id="PS50075"/>
    </source>
</evidence>
<dbReference type="CDD" id="cd12116">
    <property type="entry name" value="A_NRPS_Ta1_like"/>
    <property type="match status" value="1"/>
</dbReference>
<dbReference type="InterPro" id="IPR020845">
    <property type="entry name" value="AMP-binding_CS"/>
</dbReference>
<dbReference type="Pfam" id="PF00668">
    <property type="entry name" value="Condensation"/>
    <property type="match status" value="2"/>
</dbReference>
<dbReference type="Gene3D" id="3.40.50.980">
    <property type="match status" value="2"/>
</dbReference>
<dbReference type="InterPro" id="IPR042099">
    <property type="entry name" value="ANL_N_sf"/>
</dbReference>
<keyword evidence="3" id="KW-0597">Phosphoprotein</keyword>
<dbReference type="InterPro" id="IPR010071">
    <property type="entry name" value="AA_adenyl_dom"/>
</dbReference>
<dbReference type="Pfam" id="PF00550">
    <property type="entry name" value="PP-binding"/>
    <property type="match status" value="2"/>
</dbReference>
<dbReference type="SUPFAM" id="SSF47336">
    <property type="entry name" value="ACP-like"/>
    <property type="match status" value="2"/>
</dbReference>
<dbReference type="CDD" id="cd19531">
    <property type="entry name" value="LCL_NRPS-like"/>
    <property type="match status" value="1"/>
</dbReference>
<dbReference type="SUPFAM" id="SSF52777">
    <property type="entry name" value="CoA-dependent acyltransferases"/>
    <property type="match status" value="4"/>
</dbReference>
<dbReference type="SMART" id="SM00823">
    <property type="entry name" value="PKS_PP"/>
    <property type="match status" value="2"/>
</dbReference>
<dbReference type="NCBIfam" id="TIGR01733">
    <property type="entry name" value="AA-adenyl-dom"/>
    <property type="match status" value="2"/>
</dbReference>
<feature type="region of interest" description="Disordered" evidence="5">
    <location>
        <begin position="1083"/>
        <end position="1121"/>
    </location>
</feature>
<dbReference type="InterPro" id="IPR036736">
    <property type="entry name" value="ACP-like_sf"/>
</dbReference>
<comment type="cofactor">
    <cofactor evidence="1">
        <name>pantetheine 4'-phosphate</name>
        <dbReference type="ChEBI" id="CHEBI:47942"/>
    </cofactor>
</comment>
<dbReference type="EMBL" id="MSPX01000003">
    <property type="protein sequence ID" value="OQP87460.1"/>
    <property type="molecule type" value="Genomic_DNA"/>
</dbReference>
<dbReference type="PROSITE" id="PS00455">
    <property type="entry name" value="AMP_BINDING"/>
    <property type="match status" value="1"/>
</dbReference>
<feature type="region of interest" description="Disordered" evidence="5">
    <location>
        <begin position="2149"/>
        <end position="2183"/>
    </location>
</feature>
<dbReference type="InterPro" id="IPR023213">
    <property type="entry name" value="CAT-like_dom_sf"/>
</dbReference>
<evidence type="ECO:0000256" key="5">
    <source>
        <dbReference type="SAM" id="MobiDB-lite"/>
    </source>
</evidence>
<feature type="compositionally biased region" description="Basic and acidic residues" evidence="5">
    <location>
        <begin position="2150"/>
        <end position="2173"/>
    </location>
</feature>
<evidence type="ECO:0000256" key="4">
    <source>
        <dbReference type="ARBA" id="ARBA00022723"/>
    </source>
</evidence>
<proteinExistence type="predicted"/>
<dbReference type="InterPro" id="IPR006162">
    <property type="entry name" value="Ppantetheine_attach_site"/>
</dbReference>